<protein>
    <submittedName>
        <fullName evidence="3">DUF5671 domain-containing protein</fullName>
    </submittedName>
</protein>
<keyword evidence="1" id="KW-0812">Transmembrane</keyword>
<dbReference type="RefSeq" id="WP_377743678.1">
    <property type="nucleotide sequence ID" value="NZ_JBHRXJ010000004.1"/>
</dbReference>
<proteinExistence type="predicted"/>
<comment type="caution">
    <text evidence="3">The sequence shown here is derived from an EMBL/GenBank/DDBJ whole genome shotgun (WGS) entry which is preliminary data.</text>
</comment>
<evidence type="ECO:0000313" key="3">
    <source>
        <dbReference type="EMBL" id="MFC3528048.1"/>
    </source>
</evidence>
<feature type="transmembrane region" description="Helical" evidence="1">
    <location>
        <begin position="180"/>
        <end position="200"/>
    </location>
</feature>
<keyword evidence="1" id="KW-0472">Membrane</keyword>
<evidence type="ECO:0000259" key="2">
    <source>
        <dbReference type="Pfam" id="PF18920"/>
    </source>
</evidence>
<organism evidence="3 4">
    <name type="scientific">Paracoccus mangrovi</name>
    <dbReference type="NCBI Taxonomy" id="1715645"/>
    <lineage>
        <taxon>Bacteria</taxon>
        <taxon>Pseudomonadati</taxon>
        <taxon>Pseudomonadota</taxon>
        <taxon>Alphaproteobacteria</taxon>
        <taxon>Rhodobacterales</taxon>
        <taxon>Paracoccaceae</taxon>
        <taxon>Paracoccus</taxon>
    </lineage>
</organism>
<reference evidence="4" key="1">
    <citation type="journal article" date="2019" name="Int. J. Syst. Evol. Microbiol.">
        <title>The Global Catalogue of Microorganisms (GCM) 10K type strain sequencing project: providing services to taxonomists for standard genome sequencing and annotation.</title>
        <authorList>
            <consortium name="The Broad Institute Genomics Platform"/>
            <consortium name="The Broad Institute Genome Sequencing Center for Infectious Disease"/>
            <person name="Wu L."/>
            <person name="Ma J."/>
        </authorList>
    </citation>
    <scope>NUCLEOTIDE SEQUENCE [LARGE SCALE GENOMIC DNA]</scope>
    <source>
        <strain evidence="4">KCTC 42899</strain>
    </source>
</reference>
<dbReference type="EMBL" id="JBHRXJ010000004">
    <property type="protein sequence ID" value="MFC3528048.1"/>
    <property type="molecule type" value="Genomic_DNA"/>
</dbReference>
<keyword evidence="1" id="KW-1133">Transmembrane helix</keyword>
<feature type="transmembrane region" description="Helical" evidence="1">
    <location>
        <begin position="66"/>
        <end position="84"/>
    </location>
</feature>
<feature type="transmembrane region" description="Helical" evidence="1">
    <location>
        <begin position="110"/>
        <end position="128"/>
    </location>
</feature>
<feature type="transmembrane region" description="Helical" evidence="1">
    <location>
        <begin position="149"/>
        <end position="174"/>
    </location>
</feature>
<sequence length="206" mass="22284">MKPADQLSEFVRDAMAQGGDHDRIAQALRDAGWSAPEIAEALHGWQAAPGLPPVPRPRPYASATEALLYGLLFLSLGTVAWNITDLGMELLDRLIPDPADGRWTAGSGGVRWSIAALIVFTPLFLYLSRKVATMAQGDAGRRRSLVRKWFASITLMVAVLVFLGDGIYVVYALLSGELTARFAAKAVLVAAIAALVLAYYRDELND</sequence>
<dbReference type="Pfam" id="PF18920">
    <property type="entry name" value="DUF5671"/>
    <property type="match status" value="1"/>
</dbReference>
<keyword evidence="4" id="KW-1185">Reference proteome</keyword>
<gene>
    <name evidence="3" type="ORF">ACFOMH_07640</name>
</gene>
<accession>A0ABV7R500</accession>
<feature type="domain" description="DUF5671" evidence="2">
    <location>
        <begin position="66"/>
        <end position="199"/>
    </location>
</feature>
<evidence type="ECO:0000313" key="4">
    <source>
        <dbReference type="Proteomes" id="UP001595721"/>
    </source>
</evidence>
<evidence type="ECO:0000256" key="1">
    <source>
        <dbReference type="SAM" id="Phobius"/>
    </source>
</evidence>
<name>A0ABV7R500_9RHOB</name>
<dbReference type="Proteomes" id="UP001595721">
    <property type="component" value="Unassembled WGS sequence"/>
</dbReference>
<dbReference type="InterPro" id="IPR043728">
    <property type="entry name" value="DUF5671"/>
</dbReference>